<evidence type="ECO:0000313" key="3">
    <source>
        <dbReference type="EMBL" id="RRO86624.1"/>
    </source>
</evidence>
<feature type="compositionally biased region" description="Low complexity" evidence="1">
    <location>
        <begin position="291"/>
        <end position="317"/>
    </location>
</feature>
<feature type="compositionally biased region" description="Basic and acidic residues" evidence="1">
    <location>
        <begin position="323"/>
        <end position="350"/>
    </location>
</feature>
<feature type="region of interest" description="Disordered" evidence="1">
    <location>
        <begin position="1"/>
        <end position="51"/>
    </location>
</feature>
<feature type="transmembrane region" description="Helical" evidence="2">
    <location>
        <begin position="169"/>
        <end position="194"/>
    </location>
</feature>
<sequence>MNEQHRPQQSPQGTAPRGQSPQSTGTPSPDPDRPPRIGRPGGLAPSPSGAPENVRTGVRCWYAVTGLQIIYALLQLVSVLLDPSEQRRQVREQLDSMTIPDGISENTLVAASAIVSTLILLVIAVVCGVLVRRVSRGAVYSRTFLSIGSVYLILNAVLMVFATPPGSTSTVLVLAIGVVVILSGVAAGLGLYFISRPENRPWFGIPEVGGSGSGRPGSRRDDGDRSGGSGRSGGGAAGDGHGTGRGRPDHVVGGRGTPAGHGGRDGRNPAPAPEPTRVWPPASTPDRDPRTPQGQQRPTPQGQAQPTPQGQPQPDAQWGTPGDGDRDHHRDHDRDHDHDRDRNDAPDRGPRPATGPVRVPPTGRHARPVDEPDGSTGSSPYSGSTGSTGSGPYTGPTGSTGSSPYSGSTGSTPRDGRED</sequence>
<feature type="compositionally biased region" description="Low complexity" evidence="1">
    <location>
        <begin position="42"/>
        <end position="51"/>
    </location>
</feature>
<feature type="transmembrane region" description="Helical" evidence="2">
    <location>
        <begin position="108"/>
        <end position="131"/>
    </location>
</feature>
<keyword evidence="2" id="KW-0472">Membrane</keyword>
<dbReference type="Proteomes" id="UP000276526">
    <property type="component" value="Unassembled WGS sequence"/>
</dbReference>
<evidence type="ECO:0000256" key="1">
    <source>
        <dbReference type="SAM" id="MobiDB-lite"/>
    </source>
</evidence>
<organism evidence="3 4">
    <name type="scientific">Corynebacterium bovis</name>
    <dbReference type="NCBI Taxonomy" id="36808"/>
    <lineage>
        <taxon>Bacteria</taxon>
        <taxon>Bacillati</taxon>
        <taxon>Actinomycetota</taxon>
        <taxon>Actinomycetes</taxon>
        <taxon>Mycobacteriales</taxon>
        <taxon>Corynebacteriaceae</taxon>
        <taxon>Corynebacterium</taxon>
    </lineage>
</organism>
<proteinExistence type="predicted"/>
<keyword evidence="2" id="KW-1133">Transmembrane helix</keyword>
<gene>
    <name evidence="3" type="ORF">CXF48_06360</name>
</gene>
<feature type="compositionally biased region" description="Low complexity" evidence="1">
    <location>
        <begin position="374"/>
        <end position="413"/>
    </location>
</feature>
<dbReference type="AlphaFoldDB" id="A0A3R8R220"/>
<name>A0A3R8R220_9CORY</name>
<feature type="transmembrane region" description="Helical" evidence="2">
    <location>
        <begin position="60"/>
        <end position="81"/>
    </location>
</feature>
<feature type="transmembrane region" description="Helical" evidence="2">
    <location>
        <begin position="143"/>
        <end position="163"/>
    </location>
</feature>
<evidence type="ECO:0000256" key="2">
    <source>
        <dbReference type="SAM" id="Phobius"/>
    </source>
</evidence>
<comment type="caution">
    <text evidence="3">The sequence shown here is derived from an EMBL/GenBank/DDBJ whole genome shotgun (WGS) entry which is preliminary data.</text>
</comment>
<feature type="compositionally biased region" description="Gly residues" evidence="1">
    <location>
        <begin position="226"/>
        <end position="245"/>
    </location>
</feature>
<feature type="region of interest" description="Disordered" evidence="1">
    <location>
        <begin position="204"/>
        <end position="419"/>
    </location>
</feature>
<accession>A0A3R8R220</accession>
<dbReference type="RefSeq" id="WP_125207171.1">
    <property type="nucleotide sequence ID" value="NZ_PQNK01000008.1"/>
</dbReference>
<feature type="compositionally biased region" description="Polar residues" evidence="1">
    <location>
        <begin position="7"/>
        <end position="22"/>
    </location>
</feature>
<reference evidence="3 4" key="1">
    <citation type="submission" date="2018-01" db="EMBL/GenBank/DDBJ databases">
        <title>Twenty Corynebacterium bovis Genomes.</title>
        <authorList>
            <person name="Gulvik C.A."/>
        </authorList>
    </citation>
    <scope>NUCLEOTIDE SEQUENCE [LARGE SCALE GENOMIC DNA]</scope>
    <source>
        <strain evidence="3 4">F6900</strain>
    </source>
</reference>
<evidence type="ECO:0000313" key="4">
    <source>
        <dbReference type="Proteomes" id="UP000276526"/>
    </source>
</evidence>
<dbReference type="EMBL" id="PQNK01000008">
    <property type="protein sequence ID" value="RRO86624.1"/>
    <property type="molecule type" value="Genomic_DNA"/>
</dbReference>
<keyword evidence="2" id="KW-0812">Transmembrane</keyword>
<protein>
    <submittedName>
        <fullName evidence="3">Uncharacterized protein</fullName>
    </submittedName>
</protein>